<gene>
    <name evidence="1" type="ORF">Q5H92_14130</name>
</gene>
<dbReference type="SUPFAM" id="SSF63829">
    <property type="entry name" value="Calcium-dependent phosphotriesterase"/>
    <property type="match status" value="1"/>
</dbReference>
<comment type="caution">
    <text evidence="1">The sequence shown here is derived from an EMBL/GenBank/DDBJ whole genome shotgun (WGS) entry which is preliminary data.</text>
</comment>
<evidence type="ECO:0000313" key="1">
    <source>
        <dbReference type="EMBL" id="MDO7847504.1"/>
    </source>
</evidence>
<evidence type="ECO:0000313" key="2">
    <source>
        <dbReference type="Proteomes" id="UP001167796"/>
    </source>
</evidence>
<dbReference type="Pfam" id="PF17164">
    <property type="entry name" value="DUF5122"/>
    <property type="match status" value="8"/>
</dbReference>
<reference evidence="1" key="1">
    <citation type="submission" date="2023-07" db="EMBL/GenBank/DDBJ databases">
        <authorList>
            <person name="Kim M.K."/>
        </authorList>
    </citation>
    <scope>NUCLEOTIDE SEQUENCE</scope>
    <source>
        <strain evidence="1">M29</strain>
    </source>
</reference>
<evidence type="ECO:0008006" key="3">
    <source>
        <dbReference type="Google" id="ProtNLM"/>
    </source>
</evidence>
<organism evidence="1 2">
    <name type="scientific">Hymenobacter mellowenesis</name>
    <dbReference type="NCBI Taxonomy" id="3063995"/>
    <lineage>
        <taxon>Bacteria</taxon>
        <taxon>Pseudomonadati</taxon>
        <taxon>Bacteroidota</taxon>
        <taxon>Cytophagia</taxon>
        <taxon>Cytophagales</taxon>
        <taxon>Hymenobacteraceae</taxon>
        <taxon>Hymenobacter</taxon>
    </lineage>
</organism>
<keyword evidence="2" id="KW-1185">Reference proteome</keyword>
<dbReference type="InterPro" id="IPR013431">
    <property type="entry name" value="Delta_60_rpt"/>
</dbReference>
<accession>A0ABT9ADQ8</accession>
<sequence>MVRLLPSGAVDASFAAQPASLDVSSLVVQADGKVVVAGLFTEHNSQPVGGLLRLNADGTHDFAYTFNNGGGLGPQTFPPNLNLQADGKILVGGTFNTAGGLARNGLARFNDDGSLDSGFVPATAPTALVGAVAVQPDGRILVSDFNGGALVPNGTQKLVRLMATGAYDNTFTSPSLGVAPSFNAATTLLVQPNGRILFASQDGYVPPGYIVRLTSTGATDATWNVPISPSLSRSVGSLQLLPGGQVVFGGVPQPLGGALAVPAGVGQLTSSGAADASMPVPTLQVPGVVFDLALQTDGKVLVAGAFTEINGAAAQGLARLQATGAVDVAFTTAAAVTGGYPTKVKLQPDGKVLVIGSFNALGGVSVPSLGRVLSTGAPDPAFAPVLFASSALNLNSPANIELQADGKILLAGNMQLGSGSPFIRFLRLLPGGGLDTGFQPPASLWPAAMLVEPSGAIVVGSGGVLQRLLPSGAPDPVFVGPTGQGQSYFSISGLRRYPDCRLLTFGRFTALGGVPTVGVARLSSSGAVDASFVAVLPGTNYSVQSAELQPNGRVLVGGTFSTSGYPLQTLVRLLPDGSPDASLDITLNPNQAVLALAVQPNGGLLVGGQFTTVGSGAQHLGLVRLLDANVLSVPAAGLLARTETWPVPAHDQLHLRLDRAARPARLDLRDALGRTVLTQPVAANEQDISLPVAQLPAGVYFLQVHYLQGGTVVRRISVE</sequence>
<protein>
    <recommendedName>
        <fullName evidence="3">Secretion system C-terminal sorting domain-containing protein</fullName>
    </recommendedName>
</protein>
<dbReference type="SUPFAM" id="SSF101898">
    <property type="entry name" value="NHL repeat"/>
    <property type="match status" value="1"/>
</dbReference>
<dbReference type="Gene3D" id="2.80.10.50">
    <property type="match status" value="5"/>
</dbReference>
<proteinExistence type="predicted"/>
<dbReference type="Proteomes" id="UP001167796">
    <property type="component" value="Unassembled WGS sequence"/>
</dbReference>
<name>A0ABT9ADQ8_9BACT</name>
<dbReference type="NCBIfam" id="TIGR02608">
    <property type="entry name" value="delta_60_rpt"/>
    <property type="match status" value="8"/>
</dbReference>
<dbReference type="EMBL" id="JAUQSX010000007">
    <property type="protein sequence ID" value="MDO7847504.1"/>
    <property type="molecule type" value="Genomic_DNA"/>
</dbReference>